<dbReference type="InterPro" id="IPR017850">
    <property type="entry name" value="Alkaline_phosphatase_core_sf"/>
</dbReference>
<sequence>MGISAIAREKLLARQQLPDFFGAEAVRPSYDGLGLSNIASLAVEWLAPDAPILNETPATPAFNPELLAASQVSEAWKSWQNQAPINHVVMLIMDGFGYEQLQSLTNSQDIPNIAKACESPQAFFMAATSVYPSTTVTALTSAATGYAPAQHGMMATNLYMRELGCIVNFIGFRPQTAPGRASFPDSLFNPENLLPVPNIYLRMEKAGIDVEIINFEQFKQTSISRFTSAGADAGNNGFKGYRTPSDAFSQLRENLLAKNSNQKSFTYLYVPTIDSVSHRYGPLSSSYKAEVATLDFALNKQLIEPLAGRNDTVLLVVADHGQRYSNLENTLWLEQHPELTRNLFAPVTGESRVRYLHIKHDKQAAVSDYIKQNFSENFFTITKSEAMENGLFGIPGKPLGREAEDRIGDLLLISHKDWICRQHITNEERLHTHLGVHAGLSSAEMLIPFLAYRF</sequence>
<keyword evidence="2" id="KW-1185">Reference proteome</keyword>
<organism evidence="1 2">
    <name type="scientific">Calothrix parasitica NIES-267</name>
    <dbReference type="NCBI Taxonomy" id="1973488"/>
    <lineage>
        <taxon>Bacteria</taxon>
        <taxon>Bacillati</taxon>
        <taxon>Cyanobacteriota</taxon>
        <taxon>Cyanophyceae</taxon>
        <taxon>Nostocales</taxon>
        <taxon>Calotrichaceae</taxon>
        <taxon>Calothrix</taxon>
    </lineage>
</organism>
<dbReference type="AlphaFoldDB" id="A0A1Z4LZW2"/>
<dbReference type="GO" id="GO:0016787">
    <property type="term" value="F:hydrolase activity"/>
    <property type="evidence" value="ECO:0007669"/>
    <property type="project" value="UniProtKB-ARBA"/>
</dbReference>
<dbReference type="OrthoDB" id="502398at2"/>
<dbReference type="PANTHER" id="PTHR10151">
    <property type="entry name" value="ECTONUCLEOTIDE PYROPHOSPHATASE/PHOSPHODIESTERASE"/>
    <property type="match status" value="1"/>
</dbReference>
<gene>
    <name evidence="1" type="ORF">NIES267_62480</name>
</gene>
<dbReference type="EMBL" id="AP018227">
    <property type="protein sequence ID" value="BAY86737.1"/>
    <property type="molecule type" value="Genomic_DNA"/>
</dbReference>
<dbReference type="InterPro" id="IPR002591">
    <property type="entry name" value="Phosphodiest/P_Trfase"/>
</dbReference>
<dbReference type="Proteomes" id="UP000218418">
    <property type="component" value="Chromosome"/>
</dbReference>
<evidence type="ECO:0000313" key="2">
    <source>
        <dbReference type="Proteomes" id="UP000218418"/>
    </source>
</evidence>
<dbReference type="PANTHER" id="PTHR10151:SF120">
    <property type="entry name" value="BIS(5'-ADENOSYL)-TRIPHOSPHATASE"/>
    <property type="match status" value="1"/>
</dbReference>
<dbReference type="Pfam" id="PF01663">
    <property type="entry name" value="Phosphodiest"/>
    <property type="match status" value="1"/>
</dbReference>
<protein>
    <recommendedName>
        <fullName evidence="3">Type I phosphodiesterase/nucleotide pyrophosphatase</fullName>
    </recommendedName>
</protein>
<evidence type="ECO:0000313" key="1">
    <source>
        <dbReference type="EMBL" id="BAY86737.1"/>
    </source>
</evidence>
<dbReference type="SUPFAM" id="SSF53649">
    <property type="entry name" value="Alkaline phosphatase-like"/>
    <property type="match status" value="1"/>
</dbReference>
<accession>A0A1Z4LZW2</accession>
<evidence type="ECO:0008006" key="3">
    <source>
        <dbReference type="Google" id="ProtNLM"/>
    </source>
</evidence>
<name>A0A1Z4LZW2_9CYAN</name>
<reference evidence="1 2" key="1">
    <citation type="submission" date="2017-06" db="EMBL/GenBank/DDBJ databases">
        <title>Genome sequencing of cyanobaciteial culture collection at National Institute for Environmental Studies (NIES).</title>
        <authorList>
            <person name="Hirose Y."/>
            <person name="Shimura Y."/>
            <person name="Fujisawa T."/>
            <person name="Nakamura Y."/>
            <person name="Kawachi M."/>
        </authorList>
    </citation>
    <scope>NUCLEOTIDE SEQUENCE [LARGE SCALE GENOMIC DNA]</scope>
    <source>
        <strain evidence="1 2">NIES-267</strain>
    </source>
</reference>
<dbReference type="Gene3D" id="3.40.720.10">
    <property type="entry name" value="Alkaline Phosphatase, subunit A"/>
    <property type="match status" value="1"/>
</dbReference>
<proteinExistence type="predicted"/>